<sequence length="289" mass="32563">MVLLFSLMEPCKSIFSGELEKQLAEAQGASTSLATASSKLESLRSTYQDLETKLVEADKKRKRAEKQLAEKNSELLQKEANFVQKRQVDSDTMQKLQKGSQWPSELYDYGGERLGPSQLRQPLGFNEERRNQVPRDDLIRLAGDDCRDLISVCRKICHNLNIKDSRTCDINELIKRMDMLPELVVDLQASSARGAAQMSLAMCLARSLDLDKNVSTTGVPPNTDLNALLDACSGYDTRIARRTPHDEFYDKVVLLMRAVDTRPLGTPRGRCDAYSRKFSLSMKPRLSNQ</sequence>
<feature type="coiled-coil region" evidence="1">
    <location>
        <begin position="33"/>
        <end position="86"/>
    </location>
</feature>
<keyword evidence="1" id="KW-0175">Coiled coil</keyword>
<accession>A0AAD8VUI1</accession>
<protein>
    <submittedName>
        <fullName evidence="2">Uncharacterized protein</fullName>
    </submittedName>
</protein>
<evidence type="ECO:0000256" key="1">
    <source>
        <dbReference type="SAM" id="Coils"/>
    </source>
</evidence>
<comment type="caution">
    <text evidence="2">The sequence shown here is derived from an EMBL/GenBank/DDBJ whole genome shotgun (WGS) entry which is preliminary data.</text>
</comment>
<dbReference type="Proteomes" id="UP001231189">
    <property type="component" value="Unassembled WGS sequence"/>
</dbReference>
<organism evidence="2 3">
    <name type="scientific">Lolium multiflorum</name>
    <name type="common">Italian ryegrass</name>
    <name type="synonym">Lolium perenne subsp. multiflorum</name>
    <dbReference type="NCBI Taxonomy" id="4521"/>
    <lineage>
        <taxon>Eukaryota</taxon>
        <taxon>Viridiplantae</taxon>
        <taxon>Streptophyta</taxon>
        <taxon>Embryophyta</taxon>
        <taxon>Tracheophyta</taxon>
        <taxon>Spermatophyta</taxon>
        <taxon>Magnoliopsida</taxon>
        <taxon>Liliopsida</taxon>
        <taxon>Poales</taxon>
        <taxon>Poaceae</taxon>
        <taxon>BOP clade</taxon>
        <taxon>Pooideae</taxon>
        <taxon>Poodae</taxon>
        <taxon>Poeae</taxon>
        <taxon>Poeae Chloroplast Group 2 (Poeae type)</taxon>
        <taxon>Loliodinae</taxon>
        <taxon>Loliinae</taxon>
        <taxon>Lolium</taxon>
    </lineage>
</organism>
<evidence type="ECO:0000313" key="3">
    <source>
        <dbReference type="Proteomes" id="UP001231189"/>
    </source>
</evidence>
<keyword evidence="3" id="KW-1185">Reference proteome</keyword>
<dbReference type="AlphaFoldDB" id="A0AAD8VUI1"/>
<dbReference type="EMBL" id="JAUUTY010000006">
    <property type="protein sequence ID" value="KAK1618336.1"/>
    <property type="molecule type" value="Genomic_DNA"/>
</dbReference>
<reference evidence="2" key="1">
    <citation type="submission" date="2023-07" db="EMBL/GenBank/DDBJ databases">
        <title>A chromosome-level genome assembly of Lolium multiflorum.</title>
        <authorList>
            <person name="Chen Y."/>
            <person name="Copetti D."/>
            <person name="Kolliker R."/>
            <person name="Studer B."/>
        </authorList>
    </citation>
    <scope>NUCLEOTIDE SEQUENCE</scope>
    <source>
        <strain evidence="2">02402/16</strain>
        <tissue evidence="2">Leaf</tissue>
    </source>
</reference>
<gene>
    <name evidence="2" type="ORF">QYE76_023853</name>
</gene>
<proteinExistence type="predicted"/>
<evidence type="ECO:0000313" key="2">
    <source>
        <dbReference type="EMBL" id="KAK1618336.1"/>
    </source>
</evidence>
<name>A0AAD8VUI1_LOLMU</name>